<dbReference type="EMBL" id="JAABOA010007226">
    <property type="protein sequence ID" value="KAF9546462.1"/>
    <property type="molecule type" value="Genomic_DNA"/>
</dbReference>
<gene>
    <name evidence="2" type="ORF">BGW38_009661</name>
</gene>
<keyword evidence="3" id="KW-1185">Reference proteome</keyword>
<evidence type="ECO:0000313" key="3">
    <source>
        <dbReference type="Proteomes" id="UP000780801"/>
    </source>
</evidence>
<reference evidence="2" key="1">
    <citation type="journal article" date="2020" name="Fungal Divers.">
        <title>Resolving the Mortierellaceae phylogeny through synthesis of multi-gene phylogenetics and phylogenomics.</title>
        <authorList>
            <person name="Vandepol N."/>
            <person name="Liber J."/>
            <person name="Desiro A."/>
            <person name="Na H."/>
            <person name="Kennedy M."/>
            <person name="Barry K."/>
            <person name="Grigoriev I.V."/>
            <person name="Miller A.N."/>
            <person name="O'Donnell K."/>
            <person name="Stajich J.E."/>
            <person name="Bonito G."/>
        </authorList>
    </citation>
    <scope>NUCLEOTIDE SEQUENCE</scope>
    <source>
        <strain evidence="2">KOD1015</strain>
    </source>
</reference>
<proteinExistence type="predicted"/>
<feature type="signal peptide" evidence="1">
    <location>
        <begin position="1"/>
        <end position="34"/>
    </location>
</feature>
<comment type="caution">
    <text evidence="2">The sequence shown here is derived from an EMBL/GenBank/DDBJ whole genome shotgun (WGS) entry which is preliminary data.</text>
</comment>
<sequence length="116" mass="11995">MAPLPRPRVLSARVMLLALLSVLFVGMMASPATSQTINVSSSIIVQFLNSNGAPVPGPNAVITVALSSCIPVPAFATSFNSSSNRAVFAIYEDANCGSYLYSVASLLPNLHGAKGL</sequence>
<keyword evidence="1" id="KW-0732">Signal</keyword>
<dbReference type="OrthoDB" id="2408457at2759"/>
<protein>
    <submittedName>
        <fullName evidence="2">Uncharacterized protein</fullName>
    </submittedName>
</protein>
<dbReference type="Proteomes" id="UP000780801">
    <property type="component" value="Unassembled WGS sequence"/>
</dbReference>
<evidence type="ECO:0000313" key="2">
    <source>
        <dbReference type="EMBL" id="KAF9546462.1"/>
    </source>
</evidence>
<evidence type="ECO:0000256" key="1">
    <source>
        <dbReference type="SAM" id="SignalP"/>
    </source>
</evidence>
<feature type="chain" id="PRO_5040329834" evidence="1">
    <location>
        <begin position="35"/>
        <end position="116"/>
    </location>
</feature>
<organism evidence="2 3">
    <name type="scientific">Lunasporangiospora selenospora</name>
    <dbReference type="NCBI Taxonomy" id="979761"/>
    <lineage>
        <taxon>Eukaryota</taxon>
        <taxon>Fungi</taxon>
        <taxon>Fungi incertae sedis</taxon>
        <taxon>Mucoromycota</taxon>
        <taxon>Mortierellomycotina</taxon>
        <taxon>Mortierellomycetes</taxon>
        <taxon>Mortierellales</taxon>
        <taxon>Mortierellaceae</taxon>
        <taxon>Lunasporangiospora</taxon>
    </lineage>
</organism>
<dbReference type="AlphaFoldDB" id="A0A9P6FAT1"/>
<feature type="non-terminal residue" evidence="2">
    <location>
        <position position="116"/>
    </location>
</feature>
<accession>A0A9P6FAT1</accession>
<name>A0A9P6FAT1_9FUNG</name>